<feature type="region of interest" description="Disordered" evidence="1">
    <location>
        <begin position="687"/>
        <end position="709"/>
    </location>
</feature>
<comment type="caution">
    <text evidence="2">The sequence shown here is derived from an EMBL/GenBank/DDBJ whole genome shotgun (WGS) entry which is preliminary data.</text>
</comment>
<name>A0A2T4H0Q2_FUSCU</name>
<feature type="compositionally biased region" description="Basic and acidic residues" evidence="1">
    <location>
        <begin position="699"/>
        <end position="709"/>
    </location>
</feature>
<protein>
    <recommendedName>
        <fullName evidence="4">GIY-YIG domain-containing protein</fullName>
    </recommendedName>
</protein>
<sequence length="709" mass="80021">MSGSGLDIRSAAHGSIPPERMRALVMTAPWSADDTKPTVDAAFQNKIPAKHKKDGVFHLGIGMEGLLVDSKGEWGRAIFSRDREFFPVMVPMNRVRIGATWRSLPDKLREAESIDPNPNQGLPYTTHPTFGANFAKNVSLISEGFTPQVKQIMSDGTFTLANIATLPQVTPQWPAPGSRLIYIILYLRQDGGVGVGLYVGQAIRHAWQRFSQHRLSVDDNSPHYNVAHKSRPEDRLMIPIIVWDPDQVVPTEVVDMAEQTLMALFDSYTRWARSDSYRDDNPVGHSQVAFIREVSASIRLTCHLPSYNITGTNTLSPIFDLARLMPFDCYRSSAKATGQRGMTTYRQARNVPSPADSRPYRFNINCITPDGTKHDIGLILPPEVGRVNTRLYLVFEIMHDGSPHEVPYLGCPTVGPFENFSIASSLGIALEWYDESANGWKRSYLNSKAYRGDFQVGLRASDTMKSIAPWRRCMNIIQLLEGINYTGPLNGFYQSIHFISADVKELVVDHLNQKVSWRPRPRQNRPAPKLALFEDNAYLLKSLLHNTKTLTNMTNPPTADFWAPNALDANIYNRRGTFHWCDFCRYMQTDIRFPCERDPRFTDRWVCRCCAVMHRPCTWTARSHALEYWGSGAPYLTKKSQYSLCPTGPRRLLSFHRTFTGSTKTIDIDEPIKGLQGLNALPRVSVDLGDEEELDGDENVSRDGSEDED</sequence>
<proteinExistence type="predicted"/>
<evidence type="ECO:0000313" key="2">
    <source>
        <dbReference type="EMBL" id="PTD09359.1"/>
    </source>
</evidence>
<reference evidence="2 3" key="1">
    <citation type="submission" date="2018-02" db="EMBL/GenBank/DDBJ databases">
        <title>Fusarium culmorum secondary metabolites in fungal-bacterial-plant interactions.</title>
        <authorList>
            <person name="Schmidt R."/>
        </authorList>
    </citation>
    <scope>NUCLEOTIDE SEQUENCE [LARGE SCALE GENOMIC DNA]</scope>
    <source>
        <strain evidence="2 3">PV</strain>
    </source>
</reference>
<keyword evidence="3" id="KW-1185">Reference proteome</keyword>
<evidence type="ECO:0008006" key="4">
    <source>
        <dbReference type="Google" id="ProtNLM"/>
    </source>
</evidence>
<dbReference type="AlphaFoldDB" id="A0A2T4H0Q2"/>
<evidence type="ECO:0000313" key="3">
    <source>
        <dbReference type="Proteomes" id="UP000241587"/>
    </source>
</evidence>
<organism evidence="2 3">
    <name type="scientific">Fusarium culmorum</name>
    <dbReference type="NCBI Taxonomy" id="5516"/>
    <lineage>
        <taxon>Eukaryota</taxon>
        <taxon>Fungi</taxon>
        <taxon>Dikarya</taxon>
        <taxon>Ascomycota</taxon>
        <taxon>Pezizomycotina</taxon>
        <taxon>Sordariomycetes</taxon>
        <taxon>Hypocreomycetidae</taxon>
        <taxon>Hypocreales</taxon>
        <taxon>Nectriaceae</taxon>
        <taxon>Fusarium</taxon>
    </lineage>
</organism>
<dbReference type="Proteomes" id="UP000241587">
    <property type="component" value="Unassembled WGS sequence"/>
</dbReference>
<feature type="compositionally biased region" description="Acidic residues" evidence="1">
    <location>
        <begin position="688"/>
        <end position="698"/>
    </location>
</feature>
<dbReference type="EMBL" id="PVEM01000003">
    <property type="protein sequence ID" value="PTD09359.1"/>
    <property type="molecule type" value="Genomic_DNA"/>
</dbReference>
<dbReference type="OrthoDB" id="5154081at2759"/>
<evidence type="ECO:0000256" key="1">
    <source>
        <dbReference type="SAM" id="MobiDB-lite"/>
    </source>
</evidence>
<accession>A0A2T4H0Q2</accession>
<gene>
    <name evidence="2" type="ORF">FCULG_00007804</name>
</gene>